<gene>
    <name evidence="2" type="ORF">HA72_1769</name>
    <name evidence="3" type="ORF">MsedA_1808</name>
    <name evidence="4" type="ORF">MsedB_1810</name>
    <name evidence="5" type="ORF">MsedC_1808</name>
    <name evidence="6" type="ORF">MsedD_1809</name>
    <name evidence="7" type="ORF">MsedE_1810</name>
</gene>
<evidence type="ECO:0000313" key="5">
    <source>
        <dbReference type="EMBL" id="AKV79232.1"/>
    </source>
</evidence>
<dbReference type="EMBL" id="CP008822">
    <property type="protein sequence ID" value="AIM27908.1"/>
    <property type="molecule type" value="Genomic_DNA"/>
</dbReference>
<name>A0A088E7B8_9CREN</name>
<dbReference type="Proteomes" id="UP000029084">
    <property type="component" value="Chromosome"/>
</dbReference>
<dbReference type="EMBL" id="CP012172">
    <property type="protein sequence ID" value="AKV74744.1"/>
    <property type="molecule type" value="Genomic_DNA"/>
</dbReference>
<proteinExistence type="predicted"/>
<evidence type="ECO:0000313" key="12">
    <source>
        <dbReference type="Proteomes" id="UP000062475"/>
    </source>
</evidence>
<dbReference type="Proteomes" id="UP000061362">
    <property type="component" value="Chromosome"/>
</dbReference>
<dbReference type="Proteomes" id="UP000062475">
    <property type="component" value="Chromosome"/>
</dbReference>
<feature type="transmembrane region" description="Helical" evidence="1">
    <location>
        <begin position="116"/>
        <end position="142"/>
    </location>
</feature>
<organism evidence="2 8">
    <name type="scientific">Metallosphaera sedula</name>
    <dbReference type="NCBI Taxonomy" id="43687"/>
    <lineage>
        <taxon>Archaea</taxon>
        <taxon>Thermoproteota</taxon>
        <taxon>Thermoprotei</taxon>
        <taxon>Sulfolobales</taxon>
        <taxon>Sulfolobaceae</taxon>
        <taxon>Metallosphaera</taxon>
    </lineage>
</organism>
<evidence type="ECO:0000256" key="1">
    <source>
        <dbReference type="SAM" id="Phobius"/>
    </source>
</evidence>
<protein>
    <submittedName>
        <fullName evidence="2">Uncharacterized protein</fullName>
    </submittedName>
</protein>
<evidence type="ECO:0000313" key="4">
    <source>
        <dbReference type="EMBL" id="AKV76981.1"/>
    </source>
</evidence>
<keyword evidence="1" id="KW-0472">Membrane</keyword>
<keyword evidence="1" id="KW-0812">Transmembrane</keyword>
<dbReference type="GeneID" id="91756286"/>
<evidence type="ECO:0000313" key="9">
    <source>
        <dbReference type="Proteomes" id="UP000056255"/>
    </source>
</evidence>
<evidence type="ECO:0000313" key="2">
    <source>
        <dbReference type="EMBL" id="AIM27908.1"/>
    </source>
</evidence>
<dbReference type="Proteomes" id="UP000056255">
    <property type="component" value="Chromosome"/>
</dbReference>
<evidence type="ECO:0000313" key="3">
    <source>
        <dbReference type="EMBL" id="AKV74744.1"/>
    </source>
</evidence>
<keyword evidence="1" id="KW-1133">Transmembrane helix</keyword>
<reference evidence="7 9" key="3">
    <citation type="submission" date="2015-07" db="EMBL/GenBank/DDBJ databases">
        <title>Physiological, transcriptional responses and genome re-sequencing of acid resistant extremely thermoacidophilic Metallosphaera sedula SARC-M1.</title>
        <authorList>
            <person name="Ai C."/>
            <person name="McCarthy S."/>
            <person name="Eckrich V."/>
            <person name="Rudrappa D."/>
            <person name="Qiu G."/>
            <person name="Blum P."/>
        </authorList>
    </citation>
    <scope>NUCLEOTIDE SEQUENCE [LARGE SCALE GENOMIC DNA]</scope>
    <source>
        <strain evidence="7 9">SARC-M1</strain>
    </source>
</reference>
<evidence type="ECO:0000313" key="11">
    <source>
        <dbReference type="Proteomes" id="UP000062398"/>
    </source>
</evidence>
<dbReference type="EMBL" id="CP012175">
    <property type="protein sequence ID" value="AKV81477.1"/>
    <property type="molecule type" value="Genomic_DNA"/>
</dbReference>
<evidence type="ECO:0000313" key="6">
    <source>
        <dbReference type="EMBL" id="AKV81477.1"/>
    </source>
</evidence>
<reference evidence="10 11" key="2">
    <citation type="journal article" date="2015" name="Genome Announc.">
        <title>Complete Genome Sequences of Evolved Arsenate-Resistant Metallosphaera sedula Strains.</title>
        <authorList>
            <person name="Ai C."/>
            <person name="McCarthy S."/>
            <person name="Schackwitz W."/>
            <person name="Martin J."/>
            <person name="Lipzen A."/>
            <person name="Blum P."/>
        </authorList>
    </citation>
    <scope>NUCLEOTIDE SEQUENCE [LARGE SCALE GENOMIC DNA]</scope>
    <source>
        <strain evidence="5 11">ARS120-1</strain>
        <strain evidence="6 10">ARS120-2</strain>
        <strain evidence="3 13">ARS50-1</strain>
        <strain evidence="4 12">ARS50-2</strain>
    </source>
</reference>
<dbReference type="OMA" id="YTDSINQ"/>
<evidence type="ECO:0000313" key="13">
    <source>
        <dbReference type="Proteomes" id="UP000068832"/>
    </source>
</evidence>
<dbReference type="EMBL" id="CP012173">
    <property type="protein sequence ID" value="AKV76981.1"/>
    <property type="molecule type" value="Genomic_DNA"/>
</dbReference>
<evidence type="ECO:0000313" key="10">
    <source>
        <dbReference type="Proteomes" id="UP000061362"/>
    </source>
</evidence>
<accession>A0A088E7B8</accession>
<evidence type="ECO:0000313" key="7">
    <source>
        <dbReference type="EMBL" id="AKV83714.1"/>
    </source>
</evidence>
<evidence type="ECO:0000313" key="8">
    <source>
        <dbReference type="Proteomes" id="UP000029084"/>
    </source>
</evidence>
<dbReference type="AlphaFoldDB" id="A0A088E7B8"/>
<reference evidence="2 8" key="1">
    <citation type="journal article" date="2014" name="J. Bacteriol.">
        <title>Role of an Archaeal PitA Transporter in the Copper and Arsenic Resistance of Metallosphaera sedula, an Extreme Thermoacidophile.</title>
        <authorList>
            <person name="McCarthy S."/>
            <person name="Ai C."/>
            <person name="Wheaton G."/>
            <person name="Tevatia R."/>
            <person name="Eckrich V."/>
            <person name="Kelly R."/>
            <person name="Blum P."/>
        </authorList>
    </citation>
    <scope>NUCLEOTIDE SEQUENCE [LARGE SCALE GENOMIC DNA]</scope>
    <source>
        <strain evidence="2 8">CuR1</strain>
    </source>
</reference>
<dbReference type="Proteomes" id="UP000062398">
    <property type="component" value="Chromosome"/>
</dbReference>
<dbReference type="Proteomes" id="UP000068832">
    <property type="component" value="Chromosome"/>
</dbReference>
<sequence length="150" mass="15820" precursor="true">MRRNLVLAGLILLLVAVVMYFGSTVGITLNTLRVSGTLQPGEIAEQSFSYKEEVITVTASPPIPLNVEIQGNVITESVFNNLFVAISSGPGTVLVNNNYTTPVKVQIVVVNLASPVALLGILSLLGLVIGVVGGVILVVGVVRKEKREEP</sequence>
<dbReference type="RefSeq" id="WP_012021711.1">
    <property type="nucleotide sequence ID" value="NZ_AP019770.1"/>
</dbReference>
<dbReference type="EMBL" id="CP012174">
    <property type="protein sequence ID" value="AKV79232.1"/>
    <property type="molecule type" value="Genomic_DNA"/>
</dbReference>
<dbReference type="EMBL" id="CP012176">
    <property type="protein sequence ID" value="AKV83714.1"/>
    <property type="molecule type" value="Genomic_DNA"/>
</dbReference>
<dbReference type="PATRIC" id="fig|43687.5.peg.1905"/>